<keyword evidence="4" id="KW-0410">Iron transport</keyword>
<proteinExistence type="inferred from homology"/>
<dbReference type="PATRIC" id="fig|1121022.4.peg.135"/>
<dbReference type="InterPro" id="IPR037066">
    <property type="entry name" value="Plug_dom_sf"/>
</dbReference>
<comment type="similarity">
    <text evidence="12 13">Belongs to the TonB-dependent receptor family.</text>
</comment>
<organism evidence="17 18">
    <name type="scientific">Asticcacaulis benevestitus DSM 16100 = ATCC BAA-896</name>
    <dbReference type="NCBI Taxonomy" id="1121022"/>
    <lineage>
        <taxon>Bacteria</taxon>
        <taxon>Pseudomonadati</taxon>
        <taxon>Pseudomonadota</taxon>
        <taxon>Alphaproteobacteria</taxon>
        <taxon>Caulobacterales</taxon>
        <taxon>Caulobacteraceae</taxon>
        <taxon>Asticcacaulis</taxon>
    </lineage>
</organism>
<gene>
    <name evidence="17" type="ORF">ABENE_00685</name>
</gene>
<evidence type="ECO:0000256" key="8">
    <source>
        <dbReference type="ARBA" id="ARBA00023065"/>
    </source>
</evidence>
<dbReference type="PANTHER" id="PTHR32552:SF89">
    <property type="entry name" value="CATECHOLATE SIDEROPHORE RECEPTOR FIU"/>
    <property type="match status" value="1"/>
</dbReference>
<evidence type="ECO:0000259" key="15">
    <source>
        <dbReference type="Pfam" id="PF00593"/>
    </source>
</evidence>
<dbReference type="Gene3D" id="2.170.130.10">
    <property type="entry name" value="TonB-dependent receptor, plug domain"/>
    <property type="match status" value="1"/>
</dbReference>
<dbReference type="EMBL" id="AWGB01000001">
    <property type="protein sequence ID" value="ESQ94642.1"/>
    <property type="molecule type" value="Genomic_DNA"/>
</dbReference>
<keyword evidence="7" id="KW-0408">Iron</keyword>
<dbReference type="SUPFAM" id="SSF56935">
    <property type="entry name" value="Porins"/>
    <property type="match status" value="1"/>
</dbReference>
<evidence type="ECO:0000256" key="3">
    <source>
        <dbReference type="ARBA" id="ARBA00022452"/>
    </source>
</evidence>
<dbReference type="InterPro" id="IPR012910">
    <property type="entry name" value="Plug_dom"/>
</dbReference>
<evidence type="ECO:0000313" key="17">
    <source>
        <dbReference type="EMBL" id="ESQ94642.1"/>
    </source>
</evidence>
<evidence type="ECO:0000256" key="5">
    <source>
        <dbReference type="ARBA" id="ARBA00022692"/>
    </source>
</evidence>
<name>V4PL02_9CAUL</name>
<evidence type="ECO:0000256" key="6">
    <source>
        <dbReference type="ARBA" id="ARBA00022729"/>
    </source>
</evidence>
<evidence type="ECO:0000256" key="4">
    <source>
        <dbReference type="ARBA" id="ARBA00022496"/>
    </source>
</evidence>
<dbReference type="PANTHER" id="PTHR32552">
    <property type="entry name" value="FERRICHROME IRON RECEPTOR-RELATED"/>
    <property type="match status" value="1"/>
</dbReference>
<evidence type="ECO:0000256" key="14">
    <source>
        <dbReference type="SAM" id="SignalP"/>
    </source>
</evidence>
<dbReference type="GO" id="GO:0015344">
    <property type="term" value="F:siderophore uptake transmembrane transporter activity"/>
    <property type="evidence" value="ECO:0007669"/>
    <property type="project" value="TreeGrafter"/>
</dbReference>
<accession>V4PL02</accession>
<reference evidence="17 18" key="1">
    <citation type="journal article" date="2014" name="Nature">
        <title>Sequential evolution of bacterial morphology by co-option of a developmental regulator.</title>
        <authorList>
            <person name="Jiang C."/>
            <person name="Brown P.J."/>
            <person name="Ducret A."/>
            <person name="Brun Y.V."/>
        </authorList>
    </citation>
    <scope>NUCLEOTIDE SEQUENCE [LARGE SCALE GENOMIC DNA]</scope>
    <source>
        <strain evidence="17 18">DSM 16100</strain>
    </source>
</reference>
<keyword evidence="3 12" id="KW-1134">Transmembrane beta strand</keyword>
<evidence type="ECO:0000256" key="12">
    <source>
        <dbReference type="PROSITE-ProRule" id="PRU01360"/>
    </source>
</evidence>
<keyword evidence="5 12" id="KW-0812">Transmembrane</keyword>
<evidence type="ECO:0000256" key="1">
    <source>
        <dbReference type="ARBA" id="ARBA00004571"/>
    </source>
</evidence>
<dbReference type="PROSITE" id="PS52016">
    <property type="entry name" value="TONB_DEPENDENT_REC_3"/>
    <property type="match status" value="1"/>
</dbReference>
<keyword evidence="11 12" id="KW-0998">Cell outer membrane</keyword>
<dbReference type="STRING" id="1121022.GCA_000376105_01472"/>
<dbReference type="Pfam" id="PF07715">
    <property type="entry name" value="Plug"/>
    <property type="match status" value="1"/>
</dbReference>
<keyword evidence="10 12" id="KW-0472">Membrane</keyword>
<dbReference type="Gene3D" id="2.40.170.20">
    <property type="entry name" value="TonB-dependent receptor, beta-barrel domain"/>
    <property type="match status" value="1"/>
</dbReference>
<dbReference type="AlphaFoldDB" id="V4PL02"/>
<sequence>MMKTVLLTSAAALAFMSLAGMAQAQDAAVNATTAPAAAEEITEVVVYGTGQSRQTQSLKADDITKVAPGTSPLKILDKLPGVSFQSADPFGAYEWSTRISVRGFNQNQMGFTLDGVTLGDMSYGNYNGLHISRAIINEDIARVDLSQGAGSLDSATSSNMGGTLKFVSRDPSKTLGGEIAATVGSDSMHRLYGRFETGSITALGGLRAYVSAVDMKTDKWKGDSEQKAQQIDAKAVLPIGEGSLSAFVNHSQRREQDYQDMSFEMIDRLGYDWDNFQPNWKLANDVSMAYWTSQLTGTAAVYPGKITSVDDAYYYGGGVRDDTLSGIKLDMPVSDMIKFDAQIYHHTNEGQGLWVTPYTPSPGSLILAAVGSPSYSATSTDTANVSVRTTEYDIDRTGVIGGVNFDFGAHQVSAGFWLEDNDFQQARRYYGESLSAPHRDSLGFQSNPFFTQWSYAFKTKTTQYYAQDIWTVNDALKVNFGFKSLSVENSVKNTHVPGLQYGVIPAAGTALVTAAGALNAELKSEDTFLPQIGAVYKLNSHYELFGSYAENMNAYVSAASSGPFSSLSQTNVDYVKNNLKPESSNTLEGGLRFRFPQFQGVAAIYSVKFDNRILAVAQGSGIQGNAPVLSNVGGVETKGVELAGTYRFTPEWKLYAAYSYNDSKYENDVIAQDGTIKALTKDKTVVNSPKNLLKTELGYDNGALFGTLGVSYTDKRYYTYTNVGGEVPSSTISDLTVGYRFETIGTSVQLNVTNLTDEKYISTIGSNGFVNSDADNNEQTILTGAPRQWFVSVKKAF</sequence>
<dbReference type="InterPro" id="IPR000531">
    <property type="entry name" value="Beta-barrel_TonB"/>
</dbReference>
<evidence type="ECO:0000256" key="13">
    <source>
        <dbReference type="RuleBase" id="RU003357"/>
    </source>
</evidence>
<keyword evidence="2 12" id="KW-0813">Transport</keyword>
<keyword evidence="6 14" id="KW-0732">Signal</keyword>
<evidence type="ECO:0000256" key="11">
    <source>
        <dbReference type="ARBA" id="ARBA00023237"/>
    </source>
</evidence>
<evidence type="ECO:0000259" key="16">
    <source>
        <dbReference type="Pfam" id="PF07715"/>
    </source>
</evidence>
<feature type="domain" description="TonB-dependent receptor-like beta-barrel" evidence="15">
    <location>
        <begin position="264"/>
        <end position="755"/>
    </location>
</feature>
<evidence type="ECO:0000256" key="9">
    <source>
        <dbReference type="ARBA" id="ARBA00023077"/>
    </source>
</evidence>
<dbReference type="InterPro" id="IPR039426">
    <property type="entry name" value="TonB-dep_rcpt-like"/>
</dbReference>
<keyword evidence="8" id="KW-0406">Ion transport</keyword>
<evidence type="ECO:0000256" key="10">
    <source>
        <dbReference type="ARBA" id="ARBA00023136"/>
    </source>
</evidence>
<evidence type="ECO:0000313" key="18">
    <source>
        <dbReference type="Proteomes" id="UP000017837"/>
    </source>
</evidence>
<dbReference type="InterPro" id="IPR036942">
    <property type="entry name" value="Beta-barrel_TonB_sf"/>
</dbReference>
<dbReference type="GO" id="GO:0009279">
    <property type="term" value="C:cell outer membrane"/>
    <property type="evidence" value="ECO:0007669"/>
    <property type="project" value="UniProtKB-SubCell"/>
</dbReference>
<evidence type="ECO:0000256" key="2">
    <source>
        <dbReference type="ARBA" id="ARBA00022448"/>
    </source>
</evidence>
<keyword evidence="18" id="KW-1185">Reference proteome</keyword>
<dbReference type="Proteomes" id="UP000017837">
    <property type="component" value="Unassembled WGS sequence"/>
</dbReference>
<protein>
    <recommendedName>
        <fullName evidence="19">TonB-denpendent receptor</fullName>
    </recommendedName>
</protein>
<keyword evidence="9 13" id="KW-0798">TonB box</keyword>
<feature type="signal peptide" evidence="14">
    <location>
        <begin position="1"/>
        <end position="24"/>
    </location>
</feature>
<dbReference type="Pfam" id="PF00593">
    <property type="entry name" value="TonB_dep_Rec_b-barrel"/>
    <property type="match status" value="1"/>
</dbReference>
<evidence type="ECO:0000256" key="7">
    <source>
        <dbReference type="ARBA" id="ARBA00023004"/>
    </source>
</evidence>
<evidence type="ECO:0008006" key="19">
    <source>
        <dbReference type="Google" id="ProtNLM"/>
    </source>
</evidence>
<feature type="chain" id="PRO_5004724804" description="TonB-denpendent receptor" evidence="14">
    <location>
        <begin position="25"/>
        <end position="797"/>
    </location>
</feature>
<feature type="domain" description="TonB-dependent receptor plug" evidence="16">
    <location>
        <begin position="53"/>
        <end position="162"/>
    </location>
</feature>
<dbReference type="eggNOG" id="COG4774">
    <property type="taxonomic scope" value="Bacteria"/>
</dbReference>
<comment type="subcellular location">
    <subcellularLocation>
        <location evidence="1 12">Cell outer membrane</location>
        <topology evidence="1 12">Multi-pass membrane protein</topology>
    </subcellularLocation>
</comment>
<comment type="caution">
    <text evidence="17">The sequence shown here is derived from an EMBL/GenBank/DDBJ whole genome shotgun (WGS) entry which is preliminary data.</text>
</comment>